<protein>
    <submittedName>
        <fullName evidence="1">Uncharacterized protein</fullName>
    </submittedName>
</protein>
<proteinExistence type="predicted"/>
<sequence>MASNDQQQASAALASTDFLTHLRRYHYYSDVTSTCILPLARIQARQIASGISAVQAQLEIEEEDLGRFRPQGDSTISARLMQMGYDGNGPDVARARVLDGQLAAPVAAPLAAPVAAPLAAPVAAPLAAPVAAPLAAPVAAPLAAPVAAPLAAPVAAPLAAPVVAPLAAPVAAPLAAPVVAPLAAPVAAPLAAPVVAPLAAPVAARETGPQRF</sequence>
<evidence type="ECO:0000313" key="2">
    <source>
        <dbReference type="Proteomes" id="UP000275078"/>
    </source>
</evidence>
<dbReference type="EMBL" id="ML119655">
    <property type="protein sequence ID" value="RPA85214.1"/>
    <property type="molecule type" value="Genomic_DNA"/>
</dbReference>
<evidence type="ECO:0000313" key="1">
    <source>
        <dbReference type="EMBL" id="RPA85214.1"/>
    </source>
</evidence>
<dbReference type="Proteomes" id="UP000275078">
    <property type="component" value="Unassembled WGS sequence"/>
</dbReference>
<dbReference type="AlphaFoldDB" id="A0A3N4IUE2"/>
<keyword evidence="2" id="KW-1185">Reference proteome</keyword>
<gene>
    <name evidence="1" type="ORF">BJ508DRAFT_359277</name>
</gene>
<reference evidence="1 2" key="1">
    <citation type="journal article" date="2018" name="Nat. Ecol. Evol.">
        <title>Pezizomycetes genomes reveal the molecular basis of ectomycorrhizal truffle lifestyle.</title>
        <authorList>
            <person name="Murat C."/>
            <person name="Payen T."/>
            <person name="Noel B."/>
            <person name="Kuo A."/>
            <person name="Morin E."/>
            <person name="Chen J."/>
            <person name="Kohler A."/>
            <person name="Krizsan K."/>
            <person name="Balestrini R."/>
            <person name="Da Silva C."/>
            <person name="Montanini B."/>
            <person name="Hainaut M."/>
            <person name="Levati E."/>
            <person name="Barry K.W."/>
            <person name="Belfiori B."/>
            <person name="Cichocki N."/>
            <person name="Clum A."/>
            <person name="Dockter R.B."/>
            <person name="Fauchery L."/>
            <person name="Guy J."/>
            <person name="Iotti M."/>
            <person name="Le Tacon F."/>
            <person name="Lindquist E.A."/>
            <person name="Lipzen A."/>
            <person name="Malagnac F."/>
            <person name="Mello A."/>
            <person name="Molinier V."/>
            <person name="Miyauchi S."/>
            <person name="Poulain J."/>
            <person name="Riccioni C."/>
            <person name="Rubini A."/>
            <person name="Sitrit Y."/>
            <person name="Splivallo R."/>
            <person name="Traeger S."/>
            <person name="Wang M."/>
            <person name="Zifcakova L."/>
            <person name="Wipf D."/>
            <person name="Zambonelli A."/>
            <person name="Paolocci F."/>
            <person name="Nowrousian M."/>
            <person name="Ottonello S."/>
            <person name="Baldrian P."/>
            <person name="Spatafora J.W."/>
            <person name="Henrissat B."/>
            <person name="Nagy L.G."/>
            <person name="Aury J.M."/>
            <person name="Wincker P."/>
            <person name="Grigoriev I.V."/>
            <person name="Bonfante P."/>
            <person name="Martin F.M."/>
        </authorList>
    </citation>
    <scope>NUCLEOTIDE SEQUENCE [LARGE SCALE GENOMIC DNA]</scope>
    <source>
        <strain evidence="1 2">RN42</strain>
    </source>
</reference>
<organism evidence="1 2">
    <name type="scientific">Ascobolus immersus RN42</name>
    <dbReference type="NCBI Taxonomy" id="1160509"/>
    <lineage>
        <taxon>Eukaryota</taxon>
        <taxon>Fungi</taxon>
        <taxon>Dikarya</taxon>
        <taxon>Ascomycota</taxon>
        <taxon>Pezizomycotina</taxon>
        <taxon>Pezizomycetes</taxon>
        <taxon>Pezizales</taxon>
        <taxon>Ascobolaceae</taxon>
        <taxon>Ascobolus</taxon>
    </lineage>
</organism>
<name>A0A3N4IUE2_ASCIM</name>
<accession>A0A3N4IUE2</accession>